<dbReference type="Gene3D" id="3.30.470.20">
    <property type="entry name" value="ATP-grasp fold, B domain"/>
    <property type="match status" value="1"/>
</dbReference>
<reference evidence="6 7" key="1">
    <citation type="submission" date="2018-12" db="EMBL/GenBank/DDBJ databases">
        <title>Lysinibacillus antri sp. nov., isolated from a cave soil.</title>
        <authorList>
            <person name="Narsing Rao M.P."/>
            <person name="Zhang H."/>
            <person name="Dong Z.-Y."/>
            <person name="Niu X.-K."/>
            <person name="Zhang K."/>
            <person name="Fang B.-Z."/>
            <person name="Kang Y.-Q."/>
            <person name="Xiao M."/>
            <person name="Li W.-J."/>
        </authorList>
    </citation>
    <scope>NUCLEOTIDE SEQUENCE [LARGE SCALE GENOMIC DNA]</scope>
    <source>
        <strain evidence="6 7">SYSU K30002</strain>
    </source>
</reference>
<dbReference type="SUPFAM" id="SSF56059">
    <property type="entry name" value="Glutathione synthetase ATP-binding domain-like"/>
    <property type="match status" value="1"/>
</dbReference>
<gene>
    <name evidence="6" type="ORF">EK386_05430</name>
</gene>
<evidence type="ECO:0000256" key="1">
    <source>
        <dbReference type="ARBA" id="ARBA00022598"/>
    </source>
</evidence>
<dbReference type="GO" id="GO:0046872">
    <property type="term" value="F:metal ion binding"/>
    <property type="evidence" value="ECO:0007669"/>
    <property type="project" value="InterPro"/>
</dbReference>
<accession>A0A432LFN5</accession>
<dbReference type="AlphaFoldDB" id="A0A432LFN5"/>
<keyword evidence="2 4" id="KW-0547">Nucleotide-binding</keyword>
<dbReference type="PANTHER" id="PTHR43585:SF2">
    <property type="entry name" value="ATP-GRASP ENZYME FSQD"/>
    <property type="match status" value="1"/>
</dbReference>
<dbReference type="Proteomes" id="UP000287910">
    <property type="component" value="Unassembled WGS sequence"/>
</dbReference>
<dbReference type="InterPro" id="IPR013815">
    <property type="entry name" value="ATP_grasp_subdomain_1"/>
</dbReference>
<dbReference type="EMBL" id="RYYR01000005">
    <property type="protein sequence ID" value="RUL55208.1"/>
    <property type="molecule type" value="Genomic_DNA"/>
</dbReference>
<keyword evidence="3 4" id="KW-0067">ATP-binding</keyword>
<organism evidence="6 7">
    <name type="scientific">Lysinibacillus antri</name>
    <dbReference type="NCBI Taxonomy" id="2498145"/>
    <lineage>
        <taxon>Bacteria</taxon>
        <taxon>Bacillati</taxon>
        <taxon>Bacillota</taxon>
        <taxon>Bacilli</taxon>
        <taxon>Bacillales</taxon>
        <taxon>Bacillaceae</taxon>
        <taxon>Lysinibacillus</taxon>
    </lineage>
</organism>
<evidence type="ECO:0000259" key="5">
    <source>
        <dbReference type="PROSITE" id="PS50975"/>
    </source>
</evidence>
<protein>
    <submittedName>
        <fullName evidence="6">ATP-grasp domain-containing protein</fullName>
    </submittedName>
</protein>
<sequence>MLGGAHFQVPAIKAAKEMGHFIITCDNLEDNPGHKYSDKYYNVSTTDKEAVLELAKSLQIDGIMCYAADSGAPTVAYVAEKLGLPSHPYESTEILVYKDKFREFQRKKGFNVPKSKVYNTFEEAKADFHNFTMPVMIKPVDSSGSKGISKVDSIESLEEKVEIALKFTKAGRFLMEEYIENYGPHVGGDGFCVNGQLVFRCFSNEYFSTNHINPFVPIITTWPLILPEHIQNKIHDEVQKVLTLLNMKTGALNFDIRVDSKENVYLIEIAPRNGGAWNPNAITYATGVDTIKYSIKAALGERCNELAFSNTRGYWATYVINSMVSGVFKGIDIHEAYKENIVEYELVVKRGDHISPLSGAHEQVGLMILTFSSMEEMIDKMNNITNNVKVILENEY</sequence>
<keyword evidence="1" id="KW-0436">Ligase</keyword>
<dbReference type="SUPFAM" id="SSF52440">
    <property type="entry name" value="PreATP-grasp domain"/>
    <property type="match status" value="1"/>
</dbReference>
<name>A0A432LFN5_9BACI</name>
<dbReference type="Gene3D" id="3.30.1490.20">
    <property type="entry name" value="ATP-grasp fold, A domain"/>
    <property type="match status" value="1"/>
</dbReference>
<dbReference type="GO" id="GO:0005524">
    <property type="term" value="F:ATP binding"/>
    <property type="evidence" value="ECO:0007669"/>
    <property type="project" value="UniProtKB-UniRule"/>
</dbReference>
<dbReference type="GO" id="GO:0016874">
    <property type="term" value="F:ligase activity"/>
    <property type="evidence" value="ECO:0007669"/>
    <property type="project" value="UniProtKB-KW"/>
</dbReference>
<evidence type="ECO:0000256" key="3">
    <source>
        <dbReference type="ARBA" id="ARBA00022840"/>
    </source>
</evidence>
<dbReference type="PANTHER" id="PTHR43585">
    <property type="entry name" value="FUMIPYRROLE BIOSYNTHESIS PROTEIN C"/>
    <property type="match status" value="1"/>
</dbReference>
<dbReference type="InterPro" id="IPR016185">
    <property type="entry name" value="PreATP-grasp_dom_sf"/>
</dbReference>
<dbReference type="Gene3D" id="3.40.50.20">
    <property type="match status" value="1"/>
</dbReference>
<evidence type="ECO:0000313" key="7">
    <source>
        <dbReference type="Proteomes" id="UP000287910"/>
    </source>
</evidence>
<dbReference type="InterPro" id="IPR011761">
    <property type="entry name" value="ATP-grasp"/>
</dbReference>
<comment type="caution">
    <text evidence="6">The sequence shown here is derived from an EMBL/GenBank/DDBJ whole genome shotgun (WGS) entry which is preliminary data.</text>
</comment>
<evidence type="ECO:0000256" key="4">
    <source>
        <dbReference type="PROSITE-ProRule" id="PRU00409"/>
    </source>
</evidence>
<keyword evidence="7" id="KW-1185">Reference proteome</keyword>
<proteinExistence type="predicted"/>
<evidence type="ECO:0000313" key="6">
    <source>
        <dbReference type="EMBL" id="RUL55208.1"/>
    </source>
</evidence>
<dbReference type="PROSITE" id="PS50975">
    <property type="entry name" value="ATP_GRASP"/>
    <property type="match status" value="1"/>
</dbReference>
<dbReference type="InterPro" id="IPR052032">
    <property type="entry name" value="ATP-dep_AA_Ligase"/>
</dbReference>
<dbReference type="Pfam" id="PF13535">
    <property type="entry name" value="ATP-grasp_4"/>
    <property type="match status" value="1"/>
</dbReference>
<evidence type="ECO:0000256" key="2">
    <source>
        <dbReference type="ARBA" id="ARBA00022741"/>
    </source>
</evidence>
<feature type="domain" description="ATP-grasp" evidence="5">
    <location>
        <begin position="102"/>
        <end position="299"/>
    </location>
</feature>